<sequence>MQFKPATLFELSIVGQDHAEASVLATGICSDSRYVQQGDLFVARDGVNHRGIDFVVQAAQAGAVAAIVECSDSQVGEFDHVSIPVFHVDDLVNRTGVLASMMLGNPSHKMTIIGITGTNGKTSCAHYIAQALTALGKKTALIGTVGNGFPGSLETATHTTPDSIRLQQLLAGFYAQSADAVVMEVSSHALDQGRVAGVQFDAVALTNLSRDHLDYHGSMQAYADAKSRLFLGSESAGVPARIALNADDDFGCELAEQLQQANQSFFRYSINSSVPVDVSVKRSVLNSQGVTLSIALPRGDIHFDAAVMGDFNISNLLLVVSVLAQLGFSNTEIETAMAQVSAVPGRMECLAKVGFPAAIIDYAHTPDALEKALQAARKHCEKKLWVVFGCGGDRDTGKRAEMASIAEKFADKIIVTSDNPRTEAADEIIKMIMQGFSCVENVTQVSAREDAISMAVQLAGPEDLILVAGKGHEDYQEIMGVKYPFSDKHVIEGLMGGRANDA</sequence>
<dbReference type="GO" id="GO:0008765">
    <property type="term" value="F:UDP-N-acetylmuramoylalanyl-D-glutamate-2,6-diaminopimelate ligase activity"/>
    <property type="evidence" value="ECO:0007669"/>
    <property type="project" value="UniProtKB-UniRule"/>
</dbReference>
<feature type="domain" description="Mur ligase N-terminal catalytic" evidence="9">
    <location>
        <begin position="26"/>
        <end position="81"/>
    </location>
</feature>
<gene>
    <name evidence="7 12" type="primary">murE</name>
    <name evidence="12" type="ORF">NEJAP_0954</name>
</gene>
<dbReference type="GO" id="GO:0009252">
    <property type="term" value="P:peptidoglycan biosynthetic process"/>
    <property type="evidence" value="ECO:0007669"/>
    <property type="project" value="UniProtKB-UniRule"/>
</dbReference>
<dbReference type="Pfam" id="PF08245">
    <property type="entry name" value="Mur_ligase_M"/>
    <property type="match status" value="1"/>
</dbReference>
<feature type="binding site" evidence="7">
    <location>
        <begin position="418"/>
        <end position="421"/>
    </location>
    <ligand>
        <name>meso-2,6-diaminopimelate</name>
        <dbReference type="ChEBI" id="CHEBI:57791"/>
    </ligand>
</feature>
<evidence type="ECO:0000256" key="5">
    <source>
        <dbReference type="ARBA" id="ARBA00023306"/>
    </source>
</evidence>
<evidence type="ECO:0000256" key="2">
    <source>
        <dbReference type="ARBA" id="ARBA00022618"/>
    </source>
</evidence>
<feature type="binding site" evidence="7">
    <location>
        <position position="194"/>
    </location>
    <ligand>
        <name>UDP-N-acetyl-alpha-D-muramoyl-L-alanyl-D-glutamate</name>
        <dbReference type="ChEBI" id="CHEBI:83900"/>
    </ligand>
</feature>
<comment type="PTM">
    <text evidence="7">Carboxylation is probably crucial for Mg(2+) binding and, consequently, for the gamma-phosphate positioning of ATP.</text>
</comment>
<name>A0A7R6PGV0_9GAMM</name>
<keyword evidence="7" id="KW-0067">ATP-binding</keyword>
<keyword evidence="7 12" id="KW-0436">Ligase</keyword>
<feature type="binding site" evidence="7">
    <location>
        <position position="469"/>
    </location>
    <ligand>
        <name>meso-2,6-diaminopimelate</name>
        <dbReference type="ChEBI" id="CHEBI:57791"/>
    </ligand>
</feature>
<feature type="binding site" evidence="7">
    <location>
        <position position="192"/>
    </location>
    <ligand>
        <name>UDP-N-acetyl-alpha-D-muramoyl-L-alanyl-D-glutamate</name>
        <dbReference type="ChEBI" id="CHEBI:83900"/>
    </ligand>
</feature>
<evidence type="ECO:0000256" key="1">
    <source>
        <dbReference type="ARBA" id="ARBA00005898"/>
    </source>
</evidence>
<comment type="catalytic activity">
    <reaction evidence="7">
        <text>UDP-N-acetyl-alpha-D-muramoyl-L-alanyl-D-glutamate + meso-2,6-diaminopimelate + ATP = UDP-N-acetyl-alpha-D-muramoyl-L-alanyl-gamma-D-glutamyl-meso-2,6-diaminopimelate + ADP + phosphate + H(+)</text>
        <dbReference type="Rhea" id="RHEA:23676"/>
        <dbReference type="ChEBI" id="CHEBI:15378"/>
        <dbReference type="ChEBI" id="CHEBI:30616"/>
        <dbReference type="ChEBI" id="CHEBI:43474"/>
        <dbReference type="ChEBI" id="CHEBI:57791"/>
        <dbReference type="ChEBI" id="CHEBI:83900"/>
        <dbReference type="ChEBI" id="CHEBI:83905"/>
        <dbReference type="ChEBI" id="CHEBI:456216"/>
        <dbReference type="EC" id="6.3.2.13"/>
    </reaction>
</comment>
<dbReference type="EMBL" id="AP014546">
    <property type="protein sequence ID" value="BBB28911.1"/>
    <property type="molecule type" value="Genomic_DNA"/>
</dbReference>
<feature type="binding site" evidence="7">
    <location>
        <position position="186"/>
    </location>
    <ligand>
        <name>UDP-N-acetyl-alpha-D-muramoyl-L-alanyl-D-glutamate</name>
        <dbReference type="ChEBI" id="CHEBI:83900"/>
    </ligand>
</feature>
<protein>
    <recommendedName>
        <fullName evidence="7">UDP-N-acetylmuramoyl-L-alanyl-D-glutamate--2,6-diaminopimelate ligase</fullName>
        <ecNumber evidence="7">6.3.2.13</ecNumber>
    </recommendedName>
    <alternativeName>
        <fullName evidence="7">Meso-A2pm-adding enzyme</fullName>
    </alternativeName>
    <alternativeName>
        <fullName evidence="7">Meso-diaminopimelate-adding enzyme</fullName>
    </alternativeName>
    <alternativeName>
        <fullName evidence="7">UDP-MurNAc-L-Ala-D-Glu:meso-diaminopimelate ligase</fullName>
    </alternativeName>
    <alternativeName>
        <fullName evidence="7">UDP-MurNAc-tripeptide synthetase</fullName>
    </alternativeName>
    <alternativeName>
        <fullName evidence="7">UDP-N-acetylmuramyl-tripeptide synthetase</fullName>
    </alternativeName>
</protein>
<feature type="domain" description="Mur ligase central" evidence="11">
    <location>
        <begin position="115"/>
        <end position="322"/>
    </location>
</feature>
<keyword evidence="2 7" id="KW-0132">Cell division</keyword>
<dbReference type="PANTHER" id="PTHR23135:SF4">
    <property type="entry name" value="UDP-N-ACETYLMURAMOYL-L-ALANYL-D-GLUTAMATE--2,6-DIAMINOPIMELATE LIGASE MURE HOMOLOG, CHLOROPLASTIC"/>
    <property type="match status" value="1"/>
</dbReference>
<feature type="binding site" evidence="7">
    <location>
        <position position="394"/>
    </location>
    <ligand>
        <name>meso-2,6-diaminopimelate</name>
        <dbReference type="ChEBI" id="CHEBI:57791"/>
    </ligand>
</feature>
<dbReference type="AlphaFoldDB" id="A0A7R6PGV0"/>
<dbReference type="PANTHER" id="PTHR23135">
    <property type="entry name" value="MUR LIGASE FAMILY MEMBER"/>
    <property type="match status" value="1"/>
</dbReference>
<dbReference type="SUPFAM" id="SSF63418">
    <property type="entry name" value="MurE/MurF N-terminal domain"/>
    <property type="match status" value="1"/>
</dbReference>
<dbReference type="InterPro" id="IPR005761">
    <property type="entry name" value="UDP-N-AcMur-Glu-dNH2Pim_ligase"/>
</dbReference>
<dbReference type="GO" id="GO:0005737">
    <property type="term" value="C:cytoplasm"/>
    <property type="evidence" value="ECO:0007669"/>
    <property type="project" value="UniProtKB-SubCell"/>
</dbReference>
<comment type="subcellular location">
    <subcellularLocation>
        <location evidence="7 8">Cytoplasm</location>
    </subcellularLocation>
</comment>
<feature type="modified residue" description="N6-carboxylysine" evidence="7">
    <location>
        <position position="226"/>
    </location>
</feature>
<evidence type="ECO:0000313" key="13">
    <source>
        <dbReference type="Proteomes" id="UP000595332"/>
    </source>
</evidence>
<keyword evidence="4 7" id="KW-0573">Peptidoglycan synthesis</keyword>
<dbReference type="InterPro" id="IPR035911">
    <property type="entry name" value="MurE/MurF_N"/>
</dbReference>
<organism evidence="12 13">
    <name type="scientific">Neptunomonas japonica JAMM 1380</name>
    <dbReference type="NCBI Taxonomy" id="1441457"/>
    <lineage>
        <taxon>Bacteria</taxon>
        <taxon>Pseudomonadati</taxon>
        <taxon>Pseudomonadota</taxon>
        <taxon>Gammaproteobacteria</taxon>
        <taxon>Oceanospirillales</taxon>
        <taxon>Oceanospirillaceae</taxon>
        <taxon>Neptunomonas</taxon>
    </lineage>
</organism>
<keyword evidence="3 7" id="KW-0133">Cell shape</keyword>
<dbReference type="InterPro" id="IPR036615">
    <property type="entry name" value="Mur_ligase_C_dom_sf"/>
</dbReference>
<dbReference type="Gene3D" id="3.40.1390.10">
    <property type="entry name" value="MurE/MurF, N-terminal domain"/>
    <property type="match status" value="1"/>
</dbReference>
<comment type="cofactor">
    <cofactor evidence="7">
        <name>Mg(2+)</name>
        <dbReference type="ChEBI" id="CHEBI:18420"/>
    </cofactor>
</comment>
<evidence type="ECO:0000256" key="4">
    <source>
        <dbReference type="ARBA" id="ARBA00022984"/>
    </source>
</evidence>
<feature type="short sequence motif" description="Meso-diaminopimelate recognition motif" evidence="7">
    <location>
        <begin position="418"/>
        <end position="421"/>
    </location>
</feature>
<dbReference type="GO" id="GO:0008360">
    <property type="term" value="P:regulation of cell shape"/>
    <property type="evidence" value="ECO:0007669"/>
    <property type="project" value="UniProtKB-KW"/>
</dbReference>
<keyword evidence="7" id="KW-0460">Magnesium</keyword>
<dbReference type="Gene3D" id="3.90.190.20">
    <property type="entry name" value="Mur ligase, C-terminal domain"/>
    <property type="match status" value="1"/>
</dbReference>
<evidence type="ECO:0000256" key="6">
    <source>
        <dbReference type="ARBA" id="ARBA00023316"/>
    </source>
</evidence>
<dbReference type="SUPFAM" id="SSF53623">
    <property type="entry name" value="MurD-like peptide ligases, catalytic domain"/>
    <property type="match status" value="1"/>
</dbReference>
<dbReference type="NCBIfam" id="NF001126">
    <property type="entry name" value="PRK00139.1-4"/>
    <property type="match status" value="1"/>
</dbReference>
<comment type="function">
    <text evidence="7">Catalyzes the addition of meso-diaminopimelic acid to the nucleotide precursor UDP-N-acetylmuramoyl-L-alanyl-D-glutamate (UMAG) in the biosynthesis of bacterial cell-wall peptidoglycan.</text>
</comment>
<reference evidence="12 13" key="1">
    <citation type="journal article" date="2008" name="Int. J. Syst. Evol. Microbiol.">
        <title>Neptunomonas japonica sp. nov., an Osedax japonicus symbiont-like bacterium isolated from sediment adjacent to sperm whale carcasses off Kagoshima, Japan.</title>
        <authorList>
            <person name="Miyazaki M."/>
            <person name="Nogi Y."/>
            <person name="Fujiwara Y."/>
            <person name="Kawato M."/>
            <person name="Kubokawa K."/>
            <person name="Horikoshi K."/>
        </authorList>
    </citation>
    <scope>NUCLEOTIDE SEQUENCE [LARGE SCALE GENOMIC DNA]</scope>
    <source>
        <strain evidence="12 13">JAMM 1380</strain>
    </source>
</reference>
<feature type="binding site" evidence="7">
    <location>
        <begin position="117"/>
        <end position="123"/>
    </location>
    <ligand>
        <name>ATP</name>
        <dbReference type="ChEBI" id="CHEBI:30616"/>
    </ligand>
</feature>
<dbReference type="EC" id="6.3.2.13" evidence="7"/>
<dbReference type="InterPro" id="IPR004101">
    <property type="entry name" value="Mur_ligase_C"/>
</dbReference>
<proteinExistence type="inferred from homology"/>
<keyword evidence="5 7" id="KW-0131">Cell cycle</keyword>
<feature type="binding site" evidence="7">
    <location>
        <position position="473"/>
    </location>
    <ligand>
        <name>meso-2,6-diaminopimelate</name>
        <dbReference type="ChEBI" id="CHEBI:57791"/>
    </ligand>
</feature>
<dbReference type="KEGG" id="njp:NEJAP_0954"/>
<evidence type="ECO:0000256" key="7">
    <source>
        <dbReference type="HAMAP-Rule" id="MF_00208"/>
    </source>
</evidence>
<dbReference type="InterPro" id="IPR013221">
    <property type="entry name" value="Mur_ligase_cen"/>
</dbReference>
<dbReference type="Pfam" id="PF01225">
    <property type="entry name" value="Mur_ligase"/>
    <property type="match status" value="1"/>
</dbReference>
<dbReference type="GO" id="GO:0051301">
    <property type="term" value="P:cell division"/>
    <property type="evidence" value="ECO:0007669"/>
    <property type="project" value="UniProtKB-KW"/>
</dbReference>
<dbReference type="HAMAP" id="MF_00208">
    <property type="entry name" value="MurE"/>
    <property type="match status" value="1"/>
</dbReference>
<evidence type="ECO:0000313" key="12">
    <source>
        <dbReference type="EMBL" id="BBB28911.1"/>
    </source>
</evidence>
<feature type="domain" description="Mur ligase C-terminal" evidence="10">
    <location>
        <begin position="345"/>
        <end position="471"/>
    </location>
</feature>
<dbReference type="GO" id="GO:0071555">
    <property type="term" value="P:cell wall organization"/>
    <property type="evidence" value="ECO:0007669"/>
    <property type="project" value="UniProtKB-KW"/>
</dbReference>
<evidence type="ECO:0000256" key="8">
    <source>
        <dbReference type="RuleBase" id="RU004135"/>
    </source>
</evidence>
<comment type="similarity">
    <text evidence="1 7">Belongs to the MurCDEF family. MurE subfamily.</text>
</comment>
<dbReference type="InterPro" id="IPR000713">
    <property type="entry name" value="Mur_ligase_N"/>
</dbReference>
<dbReference type="InterPro" id="IPR036565">
    <property type="entry name" value="Mur-like_cat_sf"/>
</dbReference>
<comment type="caution">
    <text evidence="7">Lacks conserved residue(s) required for the propagation of feature annotation.</text>
</comment>
<evidence type="ECO:0000259" key="10">
    <source>
        <dbReference type="Pfam" id="PF02875"/>
    </source>
</evidence>
<dbReference type="Pfam" id="PF02875">
    <property type="entry name" value="Mur_ligase_C"/>
    <property type="match status" value="1"/>
</dbReference>
<dbReference type="SUPFAM" id="SSF53244">
    <property type="entry name" value="MurD-like peptide ligases, peptide-binding domain"/>
    <property type="match status" value="1"/>
</dbReference>
<keyword evidence="13" id="KW-1185">Reference proteome</keyword>
<accession>A0A7R6PGV0</accession>
<dbReference type="Proteomes" id="UP000595332">
    <property type="component" value="Chromosome"/>
</dbReference>
<keyword evidence="6 7" id="KW-0961">Cell wall biogenesis/degradation</keyword>
<keyword evidence="7" id="KW-0547">Nucleotide-binding</keyword>
<evidence type="ECO:0000259" key="11">
    <source>
        <dbReference type="Pfam" id="PF08245"/>
    </source>
</evidence>
<comment type="pathway">
    <text evidence="7 8">Cell wall biogenesis; peptidoglycan biosynthesis.</text>
</comment>
<evidence type="ECO:0000256" key="3">
    <source>
        <dbReference type="ARBA" id="ARBA00022960"/>
    </source>
</evidence>
<dbReference type="UniPathway" id="UPA00219"/>
<feature type="binding site" evidence="7">
    <location>
        <position position="32"/>
    </location>
    <ligand>
        <name>UDP-N-acetyl-alpha-D-muramoyl-L-alanyl-D-glutamate</name>
        <dbReference type="ChEBI" id="CHEBI:83900"/>
    </ligand>
</feature>
<dbReference type="GO" id="GO:0005524">
    <property type="term" value="F:ATP binding"/>
    <property type="evidence" value="ECO:0007669"/>
    <property type="project" value="UniProtKB-UniRule"/>
</dbReference>
<keyword evidence="7" id="KW-0963">Cytoplasm</keyword>
<dbReference type="Gene3D" id="3.40.1190.10">
    <property type="entry name" value="Mur-like, catalytic domain"/>
    <property type="match status" value="1"/>
</dbReference>
<feature type="binding site" evidence="7">
    <location>
        <begin position="159"/>
        <end position="160"/>
    </location>
    <ligand>
        <name>UDP-N-acetyl-alpha-D-muramoyl-L-alanyl-D-glutamate</name>
        <dbReference type="ChEBI" id="CHEBI:83900"/>
    </ligand>
</feature>
<evidence type="ECO:0000259" key="9">
    <source>
        <dbReference type="Pfam" id="PF01225"/>
    </source>
</evidence>
<dbReference type="NCBIfam" id="TIGR01085">
    <property type="entry name" value="murE"/>
    <property type="match status" value="1"/>
</dbReference>
<dbReference type="GO" id="GO:0000287">
    <property type="term" value="F:magnesium ion binding"/>
    <property type="evidence" value="ECO:0007669"/>
    <property type="project" value="UniProtKB-UniRule"/>
</dbReference>